<feature type="domain" description="HTH tetR-type" evidence="5">
    <location>
        <begin position="5"/>
        <end position="65"/>
    </location>
</feature>
<dbReference type="Gene3D" id="1.10.10.60">
    <property type="entry name" value="Homeodomain-like"/>
    <property type="match status" value="1"/>
</dbReference>
<organism evidence="6 7">
    <name type="scientific">Actinophytocola oryzae</name>
    <dbReference type="NCBI Taxonomy" id="502181"/>
    <lineage>
        <taxon>Bacteria</taxon>
        <taxon>Bacillati</taxon>
        <taxon>Actinomycetota</taxon>
        <taxon>Actinomycetes</taxon>
        <taxon>Pseudonocardiales</taxon>
        <taxon>Pseudonocardiaceae</taxon>
    </lineage>
</organism>
<dbReference type="OrthoDB" id="326421at2"/>
<name>A0A4R7VVY7_9PSEU</name>
<keyword evidence="2 4" id="KW-0238">DNA-binding</keyword>
<evidence type="ECO:0000256" key="3">
    <source>
        <dbReference type="ARBA" id="ARBA00023163"/>
    </source>
</evidence>
<dbReference type="InterPro" id="IPR036271">
    <property type="entry name" value="Tet_transcr_reg_TetR-rel_C_sf"/>
</dbReference>
<dbReference type="PANTHER" id="PTHR47506">
    <property type="entry name" value="TRANSCRIPTIONAL REGULATORY PROTEIN"/>
    <property type="match status" value="1"/>
</dbReference>
<proteinExistence type="predicted"/>
<dbReference type="InterPro" id="IPR011075">
    <property type="entry name" value="TetR_C"/>
</dbReference>
<dbReference type="SUPFAM" id="SSF48498">
    <property type="entry name" value="Tetracyclin repressor-like, C-terminal domain"/>
    <property type="match status" value="1"/>
</dbReference>
<sequence length="194" mass="21241">MSKGAETRDAILDTASRLARTVGLGGITIGTLASSAKLSKSGLYAHFKSKESLQLQILEHARSGLVAEVVAPALATPRGEPRVRALFENWLTWADKQGGCLFVAASSELDDRPGPVRDQLVRCQQDWLDTLAEVFRTGLSEGHFRADAEPEQFAFEEDGVLLSHHLSSRLLRDERSADRARSAFEALLDNARVK</sequence>
<feature type="DNA-binding region" description="H-T-H motif" evidence="4">
    <location>
        <begin position="28"/>
        <end position="47"/>
    </location>
</feature>
<keyword evidence="7" id="KW-1185">Reference proteome</keyword>
<reference evidence="6 7" key="1">
    <citation type="submission" date="2019-03" db="EMBL/GenBank/DDBJ databases">
        <title>Genomic Encyclopedia of Archaeal and Bacterial Type Strains, Phase II (KMG-II): from individual species to whole genera.</title>
        <authorList>
            <person name="Goeker M."/>
        </authorList>
    </citation>
    <scope>NUCLEOTIDE SEQUENCE [LARGE SCALE GENOMIC DNA]</scope>
    <source>
        <strain evidence="6 7">DSM 45499</strain>
    </source>
</reference>
<evidence type="ECO:0000256" key="4">
    <source>
        <dbReference type="PROSITE-ProRule" id="PRU00335"/>
    </source>
</evidence>
<dbReference type="Pfam" id="PF00440">
    <property type="entry name" value="TetR_N"/>
    <property type="match status" value="1"/>
</dbReference>
<dbReference type="PROSITE" id="PS50977">
    <property type="entry name" value="HTH_TETR_2"/>
    <property type="match status" value="1"/>
</dbReference>
<comment type="caution">
    <text evidence="6">The sequence shown here is derived from an EMBL/GenBank/DDBJ whole genome shotgun (WGS) entry which is preliminary data.</text>
</comment>
<dbReference type="PRINTS" id="PR00455">
    <property type="entry name" value="HTHTETR"/>
</dbReference>
<evidence type="ECO:0000256" key="1">
    <source>
        <dbReference type="ARBA" id="ARBA00023015"/>
    </source>
</evidence>
<dbReference type="Proteomes" id="UP000294927">
    <property type="component" value="Unassembled WGS sequence"/>
</dbReference>
<dbReference type="PANTHER" id="PTHR47506:SF6">
    <property type="entry name" value="HTH-TYPE TRANSCRIPTIONAL REPRESSOR NEMR"/>
    <property type="match status" value="1"/>
</dbReference>
<dbReference type="RefSeq" id="WP_133902823.1">
    <property type="nucleotide sequence ID" value="NZ_SOCP01000004.1"/>
</dbReference>
<dbReference type="InterPro" id="IPR001647">
    <property type="entry name" value="HTH_TetR"/>
</dbReference>
<evidence type="ECO:0000313" key="6">
    <source>
        <dbReference type="EMBL" id="TDV53798.1"/>
    </source>
</evidence>
<dbReference type="InterPro" id="IPR009057">
    <property type="entry name" value="Homeodomain-like_sf"/>
</dbReference>
<protein>
    <submittedName>
        <fullName evidence="6">TetR family transcriptional regulator</fullName>
    </submittedName>
</protein>
<evidence type="ECO:0000256" key="2">
    <source>
        <dbReference type="ARBA" id="ARBA00023125"/>
    </source>
</evidence>
<dbReference type="Pfam" id="PF16925">
    <property type="entry name" value="TetR_C_13"/>
    <property type="match status" value="1"/>
</dbReference>
<gene>
    <name evidence="6" type="ORF">CLV71_104266</name>
</gene>
<evidence type="ECO:0000313" key="7">
    <source>
        <dbReference type="Proteomes" id="UP000294927"/>
    </source>
</evidence>
<dbReference type="GO" id="GO:0003677">
    <property type="term" value="F:DNA binding"/>
    <property type="evidence" value="ECO:0007669"/>
    <property type="project" value="UniProtKB-UniRule"/>
</dbReference>
<keyword evidence="1" id="KW-0805">Transcription regulation</keyword>
<accession>A0A4R7VVY7</accession>
<dbReference type="EMBL" id="SOCP01000004">
    <property type="protein sequence ID" value="TDV53798.1"/>
    <property type="molecule type" value="Genomic_DNA"/>
</dbReference>
<keyword evidence="3" id="KW-0804">Transcription</keyword>
<dbReference type="Gene3D" id="1.10.357.10">
    <property type="entry name" value="Tetracycline Repressor, domain 2"/>
    <property type="match status" value="1"/>
</dbReference>
<dbReference type="AlphaFoldDB" id="A0A4R7VVY7"/>
<dbReference type="SUPFAM" id="SSF46689">
    <property type="entry name" value="Homeodomain-like"/>
    <property type="match status" value="1"/>
</dbReference>
<evidence type="ECO:0000259" key="5">
    <source>
        <dbReference type="PROSITE" id="PS50977"/>
    </source>
</evidence>